<dbReference type="GO" id="GO:0006493">
    <property type="term" value="P:protein O-linked glycosylation"/>
    <property type="evidence" value="ECO:0007669"/>
    <property type="project" value="InterPro"/>
</dbReference>
<evidence type="ECO:0000256" key="6">
    <source>
        <dbReference type="ARBA" id="ARBA00023136"/>
    </source>
</evidence>
<feature type="domain" description="ArnT-like N-terminal" evidence="9">
    <location>
        <begin position="86"/>
        <end position="195"/>
    </location>
</feature>
<evidence type="ECO:0000313" key="10">
    <source>
        <dbReference type="EMBL" id="TDU72836.1"/>
    </source>
</evidence>
<dbReference type="NCBIfam" id="TIGR03663">
    <property type="entry name" value="flippase activity-associated protein Agl23"/>
    <property type="match status" value="1"/>
</dbReference>
<comment type="caution">
    <text evidence="10">The sequence shown here is derived from an EMBL/GenBank/DDBJ whole genome shotgun (WGS) entry which is preliminary data.</text>
</comment>
<feature type="region of interest" description="Disordered" evidence="7">
    <location>
        <begin position="532"/>
        <end position="582"/>
    </location>
</feature>
<evidence type="ECO:0000256" key="4">
    <source>
        <dbReference type="ARBA" id="ARBA00022692"/>
    </source>
</evidence>
<evidence type="ECO:0000256" key="1">
    <source>
        <dbReference type="ARBA" id="ARBA00004127"/>
    </source>
</evidence>
<feature type="transmembrane region" description="Helical" evidence="8">
    <location>
        <begin position="293"/>
        <end position="313"/>
    </location>
</feature>
<feature type="transmembrane region" description="Helical" evidence="8">
    <location>
        <begin position="94"/>
        <end position="112"/>
    </location>
</feature>
<keyword evidence="3" id="KW-0808">Transferase</keyword>
<dbReference type="OrthoDB" id="9792771at2"/>
<feature type="transmembrane region" description="Helical" evidence="8">
    <location>
        <begin position="231"/>
        <end position="250"/>
    </location>
</feature>
<keyword evidence="4 8" id="KW-0812">Transmembrane</keyword>
<keyword evidence="2" id="KW-0328">Glycosyltransferase</keyword>
<gene>
    <name evidence="10" type="ORF">EI77_01301</name>
</gene>
<dbReference type="AlphaFoldDB" id="A0A4R7S5C0"/>
<evidence type="ECO:0000256" key="5">
    <source>
        <dbReference type="ARBA" id="ARBA00022989"/>
    </source>
</evidence>
<feature type="transmembrane region" description="Helical" evidence="8">
    <location>
        <begin position="381"/>
        <end position="399"/>
    </location>
</feature>
<accession>A0A4R7S5C0</accession>
<evidence type="ECO:0000256" key="2">
    <source>
        <dbReference type="ARBA" id="ARBA00022676"/>
    </source>
</evidence>
<organism evidence="10 11">
    <name type="scientific">Prosthecobacter fusiformis</name>
    <dbReference type="NCBI Taxonomy" id="48464"/>
    <lineage>
        <taxon>Bacteria</taxon>
        <taxon>Pseudomonadati</taxon>
        <taxon>Verrucomicrobiota</taxon>
        <taxon>Verrucomicrobiia</taxon>
        <taxon>Verrucomicrobiales</taxon>
        <taxon>Verrucomicrobiaceae</taxon>
        <taxon>Prosthecobacter</taxon>
    </lineage>
</organism>
<dbReference type="RefSeq" id="WP_133793954.1">
    <property type="nucleotide sequence ID" value="NZ_SOCA01000002.1"/>
</dbReference>
<reference evidence="10 11" key="1">
    <citation type="submission" date="2019-03" db="EMBL/GenBank/DDBJ databases">
        <title>Genomic Encyclopedia of Archaeal and Bacterial Type Strains, Phase II (KMG-II): from individual species to whole genera.</title>
        <authorList>
            <person name="Goeker M."/>
        </authorList>
    </citation>
    <scope>NUCLEOTIDE SEQUENCE [LARGE SCALE GENOMIC DNA]</scope>
    <source>
        <strain evidence="10 11">ATCC 25309</strain>
    </source>
</reference>
<sequence length="582" mass="64390">MPPRKEVTLSLVAFLLLVFLALGLASHYRFAGLDLRPMHTDEAILGVKLGEFWNTGHFQYDPSDFHGPGLHQTSMLWGKMTGWGAPETWTEADLRLVAVLCGMGVLLTTLLFADALGRYGTAVAMLLTAVSPMMVFYSRYFIMEMQLVLLVSLSLGCFWRYSQGGTRLWLLVGGCALGFQHATKETFVLNVAAAFVGWAAARSMVGEFEPRKSSSFRIGPSRSKGRPSRPWLWVAIPAAVVSVAAYSNGFRDWHNVQDSFTTYLNYLERSGGSGHEKPWHYYLMLLFWHKDTLVWSEALICGLAVIGMIYSVAGDFQKTPGRQPFLVFLSVYTLALLGGYSILSYKTPWSILSAQHSLTLLAGVGAAAMWSRVMPGKFMRLLFNIGLLVGIWHLCLQSMRLTGTSGNPQFDYSADARNPYVYSHTQKSLLKMMGEVEAYVKKQDAEVKIQVITRDSGWPLPWYWRTWKNVGYQETVPETVDADVIVADAEFYDEVKTRLPADAYTEHYPFGLRPGIILTLLLKKPVAPAPEPVPAPAPLDSVQPANNAPPPLPPEGTLSAPPSFSPSLPAMPGSTLVPLPQP</sequence>
<feature type="transmembrane region" description="Helical" evidence="8">
    <location>
        <begin position="143"/>
        <end position="161"/>
    </location>
</feature>
<dbReference type="GO" id="GO:0012505">
    <property type="term" value="C:endomembrane system"/>
    <property type="evidence" value="ECO:0007669"/>
    <property type="project" value="UniProtKB-SubCell"/>
</dbReference>
<dbReference type="GO" id="GO:0000030">
    <property type="term" value="F:mannosyltransferase activity"/>
    <property type="evidence" value="ECO:0007669"/>
    <property type="project" value="InterPro"/>
</dbReference>
<evidence type="ECO:0000256" key="8">
    <source>
        <dbReference type="SAM" id="Phobius"/>
    </source>
</evidence>
<feature type="transmembrane region" description="Helical" evidence="8">
    <location>
        <begin position="325"/>
        <end position="343"/>
    </location>
</feature>
<dbReference type="PANTHER" id="PTHR41710:SF2">
    <property type="entry name" value="GLYCOSYL TRANSFERASE FAMILY 39_83 DOMAIN-CONTAINING PROTEIN"/>
    <property type="match status" value="1"/>
</dbReference>
<keyword evidence="11" id="KW-1185">Reference proteome</keyword>
<feature type="transmembrane region" description="Helical" evidence="8">
    <location>
        <begin position="119"/>
        <end position="137"/>
    </location>
</feature>
<protein>
    <submittedName>
        <fullName evidence="10">Uncharacterized protein (TIGR03663 family)</fullName>
    </submittedName>
</protein>
<keyword evidence="5 8" id="KW-1133">Transmembrane helix</keyword>
<feature type="compositionally biased region" description="Low complexity" evidence="7">
    <location>
        <begin position="555"/>
        <end position="570"/>
    </location>
</feature>
<keyword evidence="6 8" id="KW-0472">Membrane</keyword>
<dbReference type="InterPro" id="IPR003342">
    <property type="entry name" value="ArnT-like_N"/>
</dbReference>
<comment type="subcellular location">
    <subcellularLocation>
        <location evidence="1">Endomembrane system</location>
        <topology evidence="1">Multi-pass membrane protein</topology>
    </subcellularLocation>
</comment>
<evidence type="ECO:0000256" key="3">
    <source>
        <dbReference type="ARBA" id="ARBA00022679"/>
    </source>
</evidence>
<proteinExistence type="predicted"/>
<dbReference type="PANTHER" id="PTHR41710">
    <property type="entry name" value="GLYCOSYL TRANSFERASE, FAMILY 39"/>
    <property type="match status" value="1"/>
</dbReference>
<evidence type="ECO:0000313" key="11">
    <source>
        <dbReference type="Proteomes" id="UP000295662"/>
    </source>
</evidence>
<dbReference type="InterPro" id="IPR019962">
    <property type="entry name" value="CHP03663"/>
</dbReference>
<dbReference type="Pfam" id="PF02366">
    <property type="entry name" value="PMT"/>
    <property type="match status" value="1"/>
</dbReference>
<name>A0A4R7S5C0_9BACT</name>
<dbReference type="Proteomes" id="UP000295662">
    <property type="component" value="Unassembled WGS sequence"/>
</dbReference>
<evidence type="ECO:0000256" key="7">
    <source>
        <dbReference type="SAM" id="MobiDB-lite"/>
    </source>
</evidence>
<dbReference type="EMBL" id="SOCA01000002">
    <property type="protein sequence ID" value="TDU72836.1"/>
    <property type="molecule type" value="Genomic_DNA"/>
</dbReference>
<evidence type="ECO:0000259" key="9">
    <source>
        <dbReference type="Pfam" id="PF02366"/>
    </source>
</evidence>
<dbReference type="GO" id="GO:0016020">
    <property type="term" value="C:membrane"/>
    <property type="evidence" value="ECO:0007669"/>
    <property type="project" value="InterPro"/>
</dbReference>
<feature type="transmembrane region" description="Helical" evidence="8">
    <location>
        <begin position="349"/>
        <end position="369"/>
    </location>
</feature>